<dbReference type="Pfam" id="PF12624">
    <property type="entry name" value="VPS13_N"/>
    <property type="match status" value="1"/>
</dbReference>
<keyword evidence="3" id="KW-0445">Lipid transport</keyword>
<evidence type="ECO:0000259" key="5">
    <source>
        <dbReference type="Pfam" id="PF12624"/>
    </source>
</evidence>
<organism evidence="9 10">
    <name type="scientific">Phlebiopsis gigantea (strain 11061_1 CR5-6)</name>
    <name type="common">White-rot fungus</name>
    <name type="synonym">Peniophora gigantea</name>
    <dbReference type="NCBI Taxonomy" id="745531"/>
    <lineage>
        <taxon>Eukaryota</taxon>
        <taxon>Fungi</taxon>
        <taxon>Dikarya</taxon>
        <taxon>Basidiomycota</taxon>
        <taxon>Agaricomycotina</taxon>
        <taxon>Agaricomycetes</taxon>
        <taxon>Polyporales</taxon>
        <taxon>Phanerochaetaceae</taxon>
        <taxon>Phlebiopsis</taxon>
    </lineage>
</organism>
<feature type="domain" description="Chorein N-terminal" evidence="5">
    <location>
        <begin position="14"/>
        <end position="843"/>
    </location>
</feature>
<evidence type="ECO:0000259" key="8">
    <source>
        <dbReference type="Pfam" id="PF25037"/>
    </source>
</evidence>
<dbReference type="InterPro" id="IPR056747">
    <property type="entry name" value="VPS13-like_M"/>
</dbReference>
<dbReference type="InterPro" id="IPR026847">
    <property type="entry name" value="VPS13"/>
</dbReference>
<feature type="region of interest" description="Disordered" evidence="4">
    <location>
        <begin position="1355"/>
        <end position="1379"/>
    </location>
</feature>
<feature type="region of interest" description="Disordered" evidence="4">
    <location>
        <begin position="419"/>
        <end position="461"/>
    </location>
</feature>
<evidence type="ECO:0000313" key="10">
    <source>
        <dbReference type="Proteomes" id="UP000053257"/>
    </source>
</evidence>
<reference evidence="9 10" key="1">
    <citation type="journal article" date="2014" name="PLoS Genet.">
        <title>Analysis of the Phlebiopsis gigantea genome, transcriptome and secretome provides insight into its pioneer colonization strategies of wood.</title>
        <authorList>
            <person name="Hori C."/>
            <person name="Ishida T."/>
            <person name="Igarashi K."/>
            <person name="Samejima M."/>
            <person name="Suzuki H."/>
            <person name="Master E."/>
            <person name="Ferreira P."/>
            <person name="Ruiz-Duenas F.J."/>
            <person name="Held B."/>
            <person name="Canessa P."/>
            <person name="Larrondo L.F."/>
            <person name="Schmoll M."/>
            <person name="Druzhinina I.S."/>
            <person name="Kubicek C.P."/>
            <person name="Gaskell J.A."/>
            <person name="Kersten P."/>
            <person name="St John F."/>
            <person name="Glasner J."/>
            <person name="Sabat G."/>
            <person name="Splinter BonDurant S."/>
            <person name="Syed K."/>
            <person name="Yadav J."/>
            <person name="Mgbeahuruike A.C."/>
            <person name="Kovalchuk A."/>
            <person name="Asiegbu F.O."/>
            <person name="Lackner G."/>
            <person name="Hoffmeister D."/>
            <person name="Rencoret J."/>
            <person name="Gutierrez A."/>
            <person name="Sun H."/>
            <person name="Lindquist E."/>
            <person name="Barry K."/>
            <person name="Riley R."/>
            <person name="Grigoriev I.V."/>
            <person name="Henrissat B."/>
            <person name="Kues U."/>
            <person name="Berka R.M."/>
            <person name="Martinez A.T."/>
            <person name="Covert S.F."/>
            <person name="Blanchette R.A."/>
            <person name="Cullen D."/>
        </authorList>
    </citation>
    <scope>NUCLEOTIDE SEQUENCE [LARGE SCALE GENOMIC DNA]</scope>
    <source>
        <strain evidence="9 10">11061_1 CR5-6</strain>
    </source>
</reference>
<accession>A0A0C3SFE5</accession>
<dbReference type="HOGENOM" id="CLU_000135_0_0_1"/>
<dbReference type="GO" id="GO:0006869">
    <property type="term" value="P:lipid transport"/>
    <property type="evidence" value="ECO:0007669"/>
    <property type="project" value="UniProtKB-KW"/>
</dbReference>
<evidence type="ECO:0000256" key="2">
    <source>
        <dbReference type="ARBA" id="ARBA00022448"/>
    </source>
</evidence>
<dbReference type="GO" id="GO:0045324">
    <property type="term" value="P:late endosome to vacuole transport"/>
    <property type="evidence" value="ECO:0007669"/>
    <property type="project" value="TreeGrafter"/>
</dbReference>
<dbReference type="PANTHER" id="PTHR16166:SF93">
    <property type="entry name" value="INTERMEMBRANE LIPID TRANSFER PROTEIN VPS13"/>
    <property type="match status" value="1"/>
</dbReference>
<feature type="compositionally biased region" description="Low complexity" evidence="4">
    <location>
        <begin position="425"/>
        <end position="442"/>
    </location>
</feature>
<evidence type="ECO:0000313" key="9">
    <source>
        <dbReference type="EMBL" id="KIP11945.1"/>
    </source>
</evidence>
<dbReference type="InterPro" id="IPR009543">
    <property type="entry name" value="VPS13_VAB"/>
</dbReference>
<dbReference type="Pfam" id="PF25036">
    <property type="entry name" value="VPS13_VAB"/>
    <property type="match status" value="1"/>
</dbReference>
<dbReference type="Proteomes" id="UP000053257">
    <property type="component" value="Unassembled WGS sequence"/>
</dbReference>
<evidence type="ECO:0000259" key="6">
    <source>
        <dbReference type="Pfam" id="PF25033"/>
    </source>
</evidence>
<dbReference type="InterPro" id="IPR026854">
    <property type="entry name" value="VPS13_N"/>
</dbReference>
<dbReference type="Pfam" id="PF25037">
    <property type="entry name" value="VPS13_C"/>
    <property type="match status" value="1"/>
</dbReference>
<evidence type="ECO:0008006" key="11">
    <source>
        <dbReference type="Google" id="ProtNLM"/>
    </source>
</evidence>
<gene>
    <name evidence="9" type="ORF">PHLGIDRAFT_21259</name>
</gene>
<keyword evidence="10" id="KW-1185">Reference proteome</keyword>
<feature type="domain" description="Intermembrane lipid transfer protein VPS13-like C-terminal" evidence="8">
    <location>
        <begin position="2983"/>
        <end position="3090"/>
    </location>
</feature>
<dbReference type="OrthoDB" id="428159at2759"/>
<protein>
    <recommendedName>
        <fullName evidence="11">Vacuolar protein sorting-associated protein</fullName>
    </recommendedName>
</protein>
<name>A0A0C3SFE5_PHLG1</name>
<sequence length="3115" mass="347780">MWWLDPGKEVLNILFNRVLAPYVENLDLNQVNYGIGQGQLTLRNLRLKKGALDKFRLPVDVIEGHLGTFTLSLHWMNLGNQPVEILIEDVYLLVVPSSESAYDADEEERRAQAAKAERLENAELLHMQAQSEQDSPQQQGLLSSLIAKVVNNLQVTVKNIHVRYEDKLSVPGHPFAAGVTLAGFTAVSVNDHWLPAFIDSTAGTIHKLAKLESLAIYFDTDATSLAGLSHSEFIQKFKELICHEKYLPGHQYMLKPVTGEGRVKMNNKSTKDIPRFDVSLLFDEIGVLLDDNQYRDAISLVDMYHFYIRQHQYHKYRPAVTEFDKGRTKALWKFALTAILDEVRQRRRQWTWDYFAERRDNRHRYVDLFKKKQLGPLQPPDTTELDALEKKLSYDDLRFYRSIARSQLKKDLAARRKLEEDKKQQQQSQASSSWSSWLWGSSTANTSDAKTEDAPFSGEMTDEQRKELYEALDFDEKAALASSFEAPRDSLKARVTASLERGSFALKTDPHGDNTEIISVQFDRFYADFIQRPDNFETSLSLTSFAIQDGTTKNTVYPRIVQVQDSEDGTYSTNNNVAPADPFFFLKFENNPLDDSAGSALTVRMRNMEVVYHRGYIEAIYRFFKPPASQLESVEALLYAAGETLEGIRRETRAGLEYALETHKTVNVHMDLNAPIIIIPEDITSKDSKHLIVDAGHIAIESQLADKKVVQDIISKKRKQQYSDEDYRSLESLMYDKLTVRLESAQFVIGTDIEASRKALTSSDNDQLHLLERININLQVQNSIVPSAYSLAKFKVSGHLPSLQINLSDTKYKSLIRLIDVAIPNFDDESDLLPRPALAKQKSGAHAFRLPSGMIFGKGDQDYHLDDDPEVSDKDGDVQPNPDSNSDQGELSEVEDGSIETPEMLQHVVEVDFRVDTLSASLYKSHLGTERELGRVSLDQFSANFAMAKYTMSVDVNLKSLSMDVVRAEKDPIKFISSAATDSAEGLLAIKYLRAQPQSPQFLTTYEGINQSVNISLTTVLLRAAPEPVIALYDWIMTTFVPENATSQAVVLAAPEQGNGDVVIAPAGQDSSSDKIRVLLRLAGIQAILTNEDIQVATLSLSTANGTILLHANTMQVNFRLGSLSLVDDSSLKTAVPAYKQILSIEGDDFADFRYQTFDSADKDTYTGIKSSVYLATGSLRVHYLQEPLHQIYIFLIRLAKLKGLYDAATQAAAQSVAEIERMQFDVSIKSPILIFPSDPESSSDVLTLRLGEFAARNSYEDLTNKTSASLRGIRLSSTLLHDGESHTLKMIDDIDATANITQAGDIDRVQDLERPDIAVAITISDIKLHLTQTQYVIGTTLLKSIPQMFIMDSPESSDEVSAPEQPSQAMLKSAPSSDLQPEIHTVSVPSAPRVWTTLDLLVTLDAVKLHLYDEFASSEQSLKEHGITRLALNSCRLRAKMLSDSATEAEVVLKSFTMSNTRPGNTKFREIIPAAQHTRNQVMVLYTASGGADNSAMAVATVDSPQVIFSVEPIIGLLEFFMSAFKHETPLAELDTSEDAREAAPTQALSPTMDFRIDLHDVSVSVLEDDTDVNTRAIRLGIRKAFLSQQGILALSVDHLGMSLTKMGKDAETVRFLDDIDFTFSLDSRSSENHQMTNIEVSSQPIVFRASYRDINLITTIVNKALQLYTESTQKRIDDDGSKQAALTSRSDLRLHASRQFTRTTSHTQPVGHANVVLSKEQFRASCEGFRLILIGDLHEQPMLHMRVKPFIMGAKDWSGELQATTTMAVHISYWNLTNSHWEPLIDPWTFTASVRVARDNASGGLATTLSAKERLNLNVSMTFVELALATVKMFGQEGESMLRRARGSYAPYKIRNRTGCSIHVWADADGNALIQDNVMTEIPHDKTIDWRFDDWKTMREHVSSTTNNSIGLHFIGKQWDQIRSVPVDREGEYSFTLRPRTDKFAHRVVCEVSVEDNVKIITIRSTYRVENQSLYPLEITLVDDLGRPVHSLVKIAPGQDYALPIEGMGQTRIKIQPDQGFGYKWSQAVRWEDLISKRSFSIRCPHSDPSEAAFRFQAWVDTDVKESVTRRFPKISLKLRAPIELENLLPFNIEYRIYDKDADQNWKSYLRKGGVMPVHSVELGHMILLNVTVQDTVFKPSDFAIINTDGSADFDIEDRLLLRDEKDRKLDLKLNYVRYPDSGGSFKVQVYCPYLVINKTGLPFGVRPWRTNRLGSSQDVAGDLRVVLSHPSTQGKDFSFRFGESMWSQAVGFEAPAAETRLVIPSNSRNNEEIQIGLSWSEGLGKYKLTKVITLAPRFIIRNDSTEAVSYREHGSTPRDRGVLDPGERAPLHFMKSGDAKLLTLALSGLNVQWSAPINLEDIGTIHFRMIEPATKKVHLTAVDIKLGDSTIFIVISRATEWPFVIENDSDHTFTMFQTDLDRLEGAANGRTTPTYKVASKSTLEYAWDFPAGRNKKLVLNTVDGARRVLDILEIGDLVPFKFASGQGPKTVSLDVRADGRKQILRISNYNAQLSLYKPTSRHAASVAQLDSISGSQEAFEAVQEEVSFTLAVKIDFEGLGLSLINRKVAEVVYLSVNGLKFEYTNSPVAQAVNLVCGSIQIDNQLHDALFPVVLQPTPVPKDSTTVASLPTLQGSVIWLKDEAHGVTFVKYCSILVQALTVQADEDFLYSLFDLTKLKGAPWDETQEDILIAQPTEIVEPEATTGGQELYFEVLELQPIKLAISFMRTERVSSEEQLAIRNPFAVVLNAITMAVGNINSAPLEMNALAIKDMRLRLPELQDRIMYHYRQEVLRQLYRILGSADFIGNPVGLFTNVSSGVADIFYEPFNGAVMNGNQDLGVGIAKGAASFVKKTVFGVSDSFTKFTSSVGKGLSAATFDSEYQMRRRMTQRRNRPRHAIYGVAAGAEAFASSLASGVEGVVLKPLEGAENDGARGFFKGIGKGLVGAVTKPVIGVFDLASNVSEGIRNTTTVFDNPARDRVRPPRLVPADSVLMPFSEREALGQYWMRDLDNGAYRKELYVAHINLTGGDNVVLLTTSRVISFSSSKLRLDWQVPFTQIQGVTIEDTGIRFAHKGGKEHDRFVCIPDKASQAWFFGQVAAVVKTFNAQRRMDS</sequence>
<dbReference type="PANTHER" id="PTHR16166">
    <property type="entry name" value="VACUOLAR PROTEIN SORTING-ASSOCIATED PROTEIN VPS13"/>
    <property type="match status" value="1"/>
</dbReference>
<feature type="domain" description="VPS13-like middle region" evidence="6">
    <location>
        <begin position="1092"/>
        <end position="1835"/>
    </location>
</feature>
<proteinExistence type="inferred from homology"/>
<dbReference type="InterPro" id="IPR056748">
    <property type="entry name" value="VPS13-like_C"/>
</dbReference>
<feature type="domain" description="Vacuolar protein sorting-associated protein 13 VPS13 adaptor binding" evidence="7">
    <location>
        <begin position="1896"/>
        <end position="2456"/>
    </location>
</feature>
<evidence type="ECO:0000256" key="3">
    <source>
        <dbReference type="ARBA" id="ARBA00023055"/>
    </source>
</evidence>
<evidence type="ECO:0000259" key="7">
    <source>
        <dbReference type="Pfam" id="PF25036"/>
    </source>
</evidence>
<dbReference type="GO" id="GO:0045053">
    <property type="term" value="P:protein retention in Golgi apparatus"/>
    <property type="evidence" value="ECO:0007669"/>
    <property type="project" value="TreeGrafter"/>
</dbReference>
<keyword evidence="2" id="KW-0813">Transport</keyword>
<evidence type="ECO:0000256" key="4">
    <source>
        <dbReference type="SAM" id="MobiDB-lite"/>
    </source>
</evidence>
<dbReference type="STRING" id="745531.A0A0C3SFE5"/>
<comment type="similarity">
    <text evidence="1">Belongs to the VPS13 family.</text>
</comment>
<feature type="region of interest" description="Disordered" evidence="4">
    <location>
        <begin position="859"/>
        <end position="896"/>
    </location>
</feature>
<dbReference type="GO" id="GO:0006623">
    <property type="term" value="P:protein targeting to vacuole"/>
    <property type="evidence" value="ECO:0007669"/>
    <property type="project" value="TreeGrafter"/>
</dbReference>
<evidence type="ECO:0000256" key="1">
    <source>
        <dbReference type="ARBA" id="ARBA00006545"/>
    </source>
</evidence>
<feature type="compositionally biased region" description="Basic and acidic residues" evidence="4">
    <location>
        <begin position="859"/>
        <end position="877"/>
    </location>
</feature>
<dbReference type="Pfam" id="PF25033">
    <property type="entry name" value="VPS13_M"/>
    <property type="match status" value="1"/>
</dbReference>
<dbReference type="GO" id="GO:0007005">
    <property type="term" value="P:mitochondrion organization"/>
    <property type="evidence" value="ECO:0007669"/>
    <property type="project" value="TreeGrafter"/>
</dbReference>
<feature type="compositionally biased region" description="Polar residues" evidence="4">
    <location>
        <begin position="1365"/>
        <end position="1379"/>
    </location>
</feature>
<dbReference type="EMBL" id="KN840442">
    <property type="protein sequence ID" value="KIP11945.1"/>
    <property type="molecule type" value="Genomic_DNA"/>
</dbReference>